<protein>
    <submittedName>
        <fullName evidence="1">Uncharacterized protein</fullName>
    </submittedName>
</protein>
<sequence>MVPRNKVGASDSGGDSERLVGLGHMARFDWSNGGKLSCAPLQRKRTWRCHWGLHIHSHSAPSKEVAMRAVIHSATASLAPPLLQSRRICSKASSTVSVQPSNEFAQLITNRRAALVLFLLPSLACSGSAPAICLGISGPKEWLREQKKKTSKYVLAPIEASHQTLEKAYQLLKSAGPAEVEEIRGLLSSATRDCVPDQRNSIVAFQSRTGVEVCTFSLVLKNASSLLDDKDPVKLKAEADLNQLIRSFSDIGSLMETSNFELSSDRKQIEDKLMDTISVLDKFEQGVKSCLGI</sequence>
<dbReference type="AlphaFoldDB" id="A0A833VIG6"/>
<keyword evidence="2" id="KW-1185">Reference proteome</keyword>
<accession>A0A833VIG6</accession>
<gene>
    <name evidence="1" type="ORF">FCM35_KLT11375</name>
</gene>
<organism evidence="1 2">
    <name type="scientific">Carex littledalei</name>
    <dbReference type="NCBI Taxonomy" id="544730"/>
    <lineage>
        <taxon>Eukaryota</taxon>
        <taxon>Viridiplantae</taxon>
        <taxon>Streptophyta</taxon>
        <taxon>Embryophyta</taxon>
        <taxon>Tracheophyta</taxon>
        <taxon>Spermatophyta</taxon>
        <taxon>Magnoliopsida</taxon>
        <taxon>Liliopsida</taxon>
        <taxon>Poales</taxon>
        <taxon>Cyperaceae</taxon>
        <taxon>Cyperoideae</taxon>
        <taxon>Cariceae</taxon>
        <taxon>Carex</taxon>
        <taxon>Carex subgen. Euthyceras</taxon>
    </lineage>
</organism>
<dbReference type="PANTHER" id="PTHR36398">
    <property type="entry name" value="PLASMA MEMBRANE FUSION PROTEIN"/>
    <property type="match status" value="1"/>
</dbReference>
<dbReference type="OrthoDB" id="1895912at2759"/>
<evidence type="ECO:0000313" key="2">
    <source>
        <dbReference type="Proteomes" id="UP000623129"/>
    </source>
</evidence>
<dbReference type="EMBL" id="SWLB01000022">
    <property type="protein sequence ID" value="KAF3323908.1"/>
    <property type="molecule type" value="Genomic_DNA"/>
</dbReference>
<comment type="caution">
    <text evidence="1">The sequence shown here is derived from an EMBL/GenBank/DDBJ whole genome shotgun (WGS) entry which is preliminary data.</text>
</comment>
<dbReference type="PANTHER" id="PTHR36398:SF1">
    <property type="entry name" value="PLASMA MEMBRANE FUSION PROTEIN"/>
    <property type="match status" value="1"/>
</dbReference>
<reference evidence="1" key="1">
    <citation type="submission" date="2020-01" db="EMBL/GenBank/DDBJ databases">
        <title>Genome sequence of Kobresia littledalei, the first chromosome-level genome in the family Cyperaceae.</title>
        <authorList>
            <person name="Qu G."/>
        </authorList>
    </citation>
    <scope>NUCLEOTIDE SEQUENCE</scope>
    <source>
        <strain evidence="1">C.B.Clarke</strain>
        <tissue evidence="1">Leaf</tissue>
    </source>
</reference>
<proteinExistence type="predicted"/>
<evidence type="ECO:0000313" key="1">
    <source>
        <dbReference type="EMBL" id="KAF3323908.1"/>
    </source>
</evidence>
<dbReference type="Proteomes" id="UP000623129">
    <property type="component" value="Unassembled WGS sequence"/>
</dbReference>
<dbReference type="GO" id="GO:0009507">
    <property type="term" value="C:chloroplast"/>
    <property type="evidence" value="ECO:0007669"/>
    <property type="project" value="TreeGrafter"/>
</dbReference>
<name>A0A833VIG6_9POAL</name>